<evidence type="ECO:0000313" key="4">
    <source>
        <dbReference type="Proteomes" id="UP000325286"/>
    </source>
</evidence>
<dbReference type="OrthoDB" id="286727at2"/>
<organism evidence="3 4">
    <name type="scientific">Roseimaritima ulvae</name>
    <dbReference type="NCBI Taxonomy" id="980254"/>
    <lineage>
        <taxon>Bacteria</taxon>
        <taxon>Pseudomonadati</taxon>
        <taxon>Planctomycetota</taxon>
        <taxon>Planctomycetia</taxon>
        <taxon>Pirellulales</taxon>
        <taxon>Pirellulaceae</taxon>
        <taxon>Roseimaritima</taxon>
    </lineage>
</organism>
<dbReference type="InterPro" id="IPR008969">
    <property type="entry name" value="CarboxyPept-like_regulatory"/>
</dbReference>
<feature type="chain" id="PRO_5022828644" description="Carboxypeptidase regulatory-like domain-containing protein" evidence="2">
    <location>
        <begin position="25"/>
        <end position="153"/>
    </location>
</feature>
<evidence type="ECO:0000313" key="3">
    <source>
        <dbReference type="EMBL" id="QEG38752.1"/>
    </source>
</evidence>
<evidence type="ECO:0008006" key="5">
    <source>
        <dbReference type="Google" id="ProtNLM"/>
    </source>
</evidence>
<feature type="signal peptide" evidence="2">
    <location>
        <begin position="1"/>
        <end position="24"/>
    </location>
</feature>
<keyword evidence="2" id="KW-0732">Signal</keyword>
<reference evidence="3 4" key="1">
    <citation type="submission" date="2019-08" db="EMBL/GenBank/DDBJ databases">
        <title>Deep-cultivation of Planctomycetes and their phenomic and genomic characterization uncovers novel biology.</title>
        <authorList>
            <person name="Wiegand S."/>
            <person name="Jogler M."/>
            <person name="Boedeker C."/>
            <person name="Pinto D."/>
            <person name="Vollmers J."/>
            <person name="Rivas-Marin E."/>
            <person name="Kohn T."/>
            <person name="Peeters S.H."/>
            <person name="Heuer A."/>
            <person name="Rast P."/>
            <person name="Oberbeckmann S."/>
            <person name="Bunk B."/>
            <person name="Jeske O."/>
            <person name="Meyerdierks A."/>
            <person name="Storesund J.E."/>
            <person name="Kallscheuer N."/>
            <person name="Luecker S."/>
            <person name="Lage O.M."/>
            <person name="Pohl T."/>
            <person name="Merkel B.J."/>
            <person name="Hornburger P."/>
            <person name="Mueller R.-W."/>
            <person name="Bruemmer F."/>
            <person name="Labrenz M."/>
            <person name="Spormann A.M."/>
            <person name="Op den Camp H."/>
            <person name="Overmann J."/>
            <person name="Amann R."/>
            <person name="Jetten M.S.M."/>
            <person name="Mascher T."/>
            <person name="Medema M.H."/>
            <person name="Devos D.P."/>
            <person name="Kaster A.-K."/>
            <person name="Ovreas L."/>
            <person name="Rohde M."/>
            <person name="Galperin M.Y."/>
            <person name="Jogler C."/>
        </authorList>
    </citation>
    <scope>NUCLEOTIDE SEQUENCE [LARGE SCALE GENOMIC DNA]</scope>
    <source>
        <strain evidence="3 4">UC8</strain>
    </source>
</reference>
<evidence type="ECO:0000256" key="2">
    <source>
        <dbReference type="SAM" id="SignalP"/>
    </source>
</evidence>
<feature type="region of interest" description="Disordered" evidence="1">
    <location>
        <begin position="102"/>
        <end position="125"/>
    </location>
</feature>
<dbReference type="SUPFAM" id="SSF49464">
    <property type="entry name" value="Carboxypeptidase regulatory domain-like"/>
    <property type="match status" value="1"/>
</dbReference>
<dbReference type="Proteomes" id="UP000325286">
    <property type="component" value="Chromosome"/>
</dbReference>
<dbReference type="RefSeq" id="WP_068142824.1">
    <property type="nucleotide sequence ID" value="NZ_CP042914.1"/>
</dbReference>
<accession>A0A5B9QLR6</accession>
<dbReference type="KEGG" id="rul:UC8_07100"/>
<name>A0A5B9QLR6_9BACT</name>
<proteinExistence type="predicted"/>
<dbReference type="PROSITE" id="PS51257">
    <property type="entry name" value="PROKAR_LIPOPROTEIN"/>
    <property type="match status" value="1"/>
</dbReference>
<dbReference type="EMBL" id="CP042914">
    <property type="protein sequence ID" value="QEG38752.1"/>
    <property type="molecule type" value="Genomic_DNA"/>
</dbReference>
<gene>
    <name evidence="3" type="ORF">UC8_07100</name>
</gene>
<sequence length="153" mass="16347" precursor="true">MIRAPHLITWALCCTTLAGGCAMAPSADYSDVGLLHVGGQVTLDNQPLENATVRFESPDATYSYAVTDARGNYTLMFDSIQPGVTPGKKVVRITSLPTAESNGAEIEELEDADAPAAATQSERVPARYNQASELQVDVTESDRNVDFHLTSDA</sequence>
<evidence type="ECO:0000256" key="1">
    <source>
        <dbReference type="SAM" id="MobiDB-lite"/>
    </source>
</evidence>
<protein>
    <recommendedName>
        <fullName evidence="5">Carboxypeptidase regulatory-like domain-containing protein</fullName>
    </recommendedName>
</protein>
<dbReference type="AlphaFoldDB" id="A0A5B9QLR6"/>
<keyword evidence="4" id="KW-1185">Reference proteome</keyword>